<accession>A0A1A9HZ02</accession>
<dbReference type="AlphaFoldDB" id="A0A1A9HZ02"/>
<dbReference type="EMBL" id="CP015772">
    <property type="protein sequence ID" value="ANH80493.1"/>
    <property type="molecule type" value="Genomic_DNA"/>
</dbReference>
<reference evidence="2 3" key="1">
    <citation type="submission" date="2016-05" db="EMBL/GenBank/DDBJ databases">
        <title>Niabella ginsenosidivorans BS26 whole genome sequencing.</title>
        <authorList>
            <person name="Im W.T."/>
            <person name="Siddiqi M.Z."/>
        </authorList>
    </citation>
    <scope>NUCLEOTIDE SEQUENCE [LARGE SCALE GENOMIC DNA]</scope>
    <source>
        <strain evidence="2 3">BS26</strain>
    </source>
</reference>
<evidence type="ECO:0000313" key="2">
    <source>
        <dbReference type="EMBL" id="ANH80493.1"/>
    </source>
</evidence>
<name>A0A1A9HZ02_9BACT</name>
<dbReference type="STRING" id="1176587.A8C56_05360"/>
<keyword evidence="1" id="KW-1133">Transmembrane helix</keyword>
<evidence type="ECO:0000313" key="3">
    <source>
        <dbReference type="Proteomes" id="UP000077667"/>
    </source>
</evidence>
<evidence type="ECO:0000256" key="1">
    <source>
        <dbReference type="SAM" id="Phobius"/>
    </source>
</evidence>
<proteinExistence type="predicted"/>
<organism evidence="2 3">
    <name type="scientific">Niabella ginsenosidivorans</name>
    <dbReference type="NCBI Taxonomy" id="1176587"/>
    <lineage>
        <taxon>Bacteria</taxon>
        <taxon>Pseudomonadati</taxon>
        <taxon>Bacteroidota</taxon>
        <taxon>Chitinophagia</taxon>
        <taxon>Chitinophagales</taxon>
        <taxon>Chitinophagaceae</taxon>
        <taxon>Niabella</taxon>
    </lineage>
</organism>
<keyword evidence="1" id="KW-0472">Membrane</keyword>
<protein>
    <submittedName>
        <fullName evidence="2">Uncharacterized protein</fullName>
    </submittedName>
</protein>
<sequence length="241" mass="28185">MSSLEVLKHSRNVFSIMKNKTLNIKHKLTEIAIEIAIIVFAISLSLFLERWREKTEDHHLEKKFLSGLRTDLQTDLKELQAASEKWRSMKQAARYFLKPEKEITASNDSTRFYGYKLFHNVYFFPNSNRYESLKSTGKLNVIKNETLQGNIIDLYQTKIPDLMQQIGFFNDFMNTRVRDYLISNFNRNAQNEVVLDKAFFTNIHTKNLLSFYGDLDDIMKRAAAASGTMDKVLEQIDQHPE</sequence>
<feature type="transmembrane region" description="Helical" evidence="1">
    <location>
        <begin position="31"/>
        <end position="48"/>
    </location>
</feature>
<gene>
    <name evidence="2" type="ORF">A8C56_05360</name>
</gene>
<keyword evidence="3" id="KW-1185">Reference proteome</keyword>
<keyword evidence="1" id="KW-0812">Transmembrane</keyword>
<dbReference type="Proteomes" id="UP000077667">
    <property type="component" value="Chromosome"/>
</dbReference>
<dbReference type="KEGG" id="nia:A8C56_05360"/>